<dbReference type="AlphaFoldDB" id="A0A0F8YZA3"/>
<gene>
    <name evidence="1" type="ORF">LCGC14_3096200</name>
</gene>
<feature type="non-terminal residue" evidence="1">
    <location>
        <position position="1"/>
    </location>
</feature>
<dbReference type="EMBL" id="LAZR01066580">
    <property type="protein sequence ID" value="KKK53296.1"/>
    <property type="molecule type" value="Genomic_DNA"/>
</dbReference>
<comment type="caution">
    <text evidence="1">The sequence shown here is derived from an EMBL/GenBank/DDBJ whole genome shotgun (WGS) entry which is preliminary data.</text>
</comment>
<evidence type="ECO:0000313" key="1">
    <source>
        <dbReference type="EMBL" id="KKK53296.1"/>
    </source>
</evidence>
<reference evidence="1" key="1">
    <citation type="journal article" date="2015" name="Nature">
        <title>Complex archaea that bridge the gap between prokaryotes and eukaryotes.</title>
        <authorList>
            <person name="Spang A."/>
            <person name="Saw J.H."/>
            <person name="Jorgensen S.L."/>
            <person name="Zaremba-Niedzwiedzka K."/>
            <person name="Martijn J."/>
            <person name="Lind A.E."/>
            <person name="van Eijk R."/>
            <person name="Schleper C."/>
            <person name="Guy L."/>
            <person name="Ettema T.J."/>
        </authorList>
    </citation>
    <scope>NUCLEOTIDE SEQUENCE</scope>
</reference>
<protein>
    <submittedName>
        <fullName evidence="1">Uncharacterized protein</fullName>
    </submittedName>
</protein>
<sequence>TLVSVLGKHLVRSDAKVWEGYLVLLTPAFVPVDSQTEAAALRSDTQHVRKLLATGEHLRELADVEGALLPLLPLPLPPERVTASSALDMLPQLLEKRNIRRKDVEVVTEAFAAQESIIERLHQQLGGNGQCK</sequence>
<organism evidence="1">
    <name type="scientific">marine sediment metagenome</name>
    <dbReference type="NCBI Taxonomy" id="412755"/>
    <lineage>
        <taxon>unclassified sequences</taxon>
        <taxon>metagenomes</taxon>
        <taxon>ecological metagenomes</taxon>
    </lineage>
</organism>
<proteinExistence type="predicted"/>
<name>A0A0F8YZA3_9ZZZZ</name>
<accession>A0A0F8YZA3</accession>